<dbReference type="InterPro" id="IPR035466">
    <property type="entry name" value="GlmS/AgaS_SIS"/>
</dbReference>
<evidence type="ECO:0000313" key="14">
    <source>
        <dbReference type="Proteomes" id="UP000241964"/>
    </source>
</evidence>
<comment type="caution">
    <text evidence="13">The sequence shown here is derived from an EMBL/GenBank/DDBJ whole genome shotgun (WGS) entry which is preliminary data.</text>
</comment>
<dbReference type="InterPro" id="IPR035490">
    <property type="entry name" value="GlmS/FrlB_SIS"/>
</dbReference>
<comment type="subcellular location">
    <subcellularLocation>
        <location evidence="2 10">Cytoplasm</location>
    </subcellularLocation>
</comment>
<reference evidence="13 14" key="1">
    <citation type="submission" date="2018-03" db="EMBL/GenBank/DDBJ databases">
        <title>Genomic Encyclopedia of Archaeal and Bacterial Type Strains, Phase II (KMG-II): from individual species to whole genera.</title>
        <authorList>
            <person name="Goeker M."/>
        </authorList>
    </citation>
    <scope>NUCLEOTIDE SEQUENCE [LARGE SCALE GENOMIC DNA]</scope>
    <source>
        <strain evidence="13 14">DSM 29057</strain>
    </source>
</reference>
<dbReference type="EMBL" id="PYAS01000012">
    <property type="protein sequence ID" value="PSL25092.1"/>
    <property type="molecule type" value="Genomic_DNA"/>
</dbReference>
<dbReference type="CDD" id="cd05008">
    <property type="entry name" value="SIS_GlmS_GlmD_1"/>
    <property type="match status" value="1"/>
</dbReference>
<dbReference type="SUPFAM" id="SSF53697">
    <property type="entry name" value="SIS domain"/>
    <property type="match status" value="1"/>
</dbReference>
<organism evidence="13 14">
    <name type="scientific">Dyadobacter jiangsuensis</name>
    <dbReference type="NCBI Taxonomy" id="1591085"/>
    <lineage>
        <taxon>Bacteria</taxon>
        <taxon>Pseudomonadati</taxon>
        <taxon>Bacteroidota</taxon>
        <taxon>Cytophagia</taxon>
        <taxon>Cytophagales</taxon>
        <taxon>Spirosomataceae</taxon>
        <taxon>Dyadobacter</taxon>
    </lineage>
</organism>
<comment type="subunit">
    <text evidence="10">Homodimer.</text>
</comment>
<dbReference type="CDD" id="cd00714">
    <property type="entry name" value="GFAT"/>
    <property type="match status" value="1"/>
</dbReference>
<evidence type="ECO:0000256" key="4">
    <source>
        <dbReference type="ARBA" id="ARBA00016090"/>
    </source>
</evidence>
<dbReference type="FunFam" id="3.40.50.10490:FF:000001">
    <property type="entry name" value="Glutamine--fructose-6-phosphate aminotransferase [isomerizing]"/>
    <property type="match status" value="1"/>
</dbReference>
<dbReference type="NCBIfam" id="NF001484">
    <property type="entry name" value="PRK00331.1"/>
    <property type="match status" value="1"/>
</dbReference>
<dbReference type="FunFam" id="3.60.20.10:FF:000006">
    <property type="entry name" value="Glutamine--fructose-6-phosphate aminotransferase [isomerizing]"/>
    <property type="match status" value="1"/>
</dbReference>
<evidence type="ECO:0000256" key="6">
    <source>
        <dbReference type="ARBA" id="ARBA00022576"/>
    </source>
</evidence>
<dbReference type="GO" id="GO:0006047">
    <property type="term" value="P:UDP-N-acetylglucosamine metabolic process"/>
    <property type="evidence" value="ECO:0007669"/>
    <property type="project" value="TreeGrafter"/>
</dbReference>
<dbReference type="InterPro" id="IPR047084">
    <property type="entry name" value="GFAT_N"/>
</dbReference>
<dbReference type="CDD" id="cd05009">
    <property type="entry name" value="SIS_GlmS_GlmD_2"/>
    <property type="match status" value="1"/>
</dbReference>
<evidence type="ECO:0000256" key="7">
    <source>
        <dbReference type="ARBA" id="ARBA00022679"/>
    </source>
</evidence>
<dbReference type="NCBIfam" id="TIGR01135">
    <property type="entry name" value="glmS"/>
    <property type="match status" value="1"/>
</dbReference>
<keyword evidence="7 10" id="KW-0808">Transferase</keyword>
<evidence type="ECO:0000256" key="8">
    <source>
        <dbReference type="ARBA" id="ARBA00022737"/>
    </source>
</evidence>
<evidence type="ECO:0000256" key="3">
    <source>
        <dbReference type="ARBA" id="ARBA00012916"/>
    </source>
</evidence>
<keyword evidence="9" id="KW-0315">Glutamine amidotransferase</keyword>
<dbReference type="Gene3D" id="3.40.50.10490">
    <property type="entry name" value="Glucose-6-phosphate isomerase like protein, domain 1"/>
    <property type="match status" value="2"/>
</dbReference>
<dbReference type="HAMAP" id="MF_00164">
    <property type="entry name" value="GlmS"/>
    <property type="match status" value="1"/>
</dbReference>
<keyword evidence="8" id="KW-0677">Repeat</keyword>
<dbReference type="InterPro" id="IPR046348">
    <property type="entry name" value="SIS_dom_sf"/>
</dbReference>
<evidence type="ECO:0000259" key="12">
    <source>
        <dbReference type="PROSITE" id="PS51464"/>
    </source>
</evidence>
<feature type="domain" description="SIS" evidence="12">
    <location>
        <begin position="289"/>
        <end position="428"/>
    </location>
</feature>
<dbReference type="GO" id="GO:0004360">
    <property type="term" value="F:glutamine-fructose-6-phosphate transaminase (isomerizing) activity"/>
    <property type="evidence" value="ECO:0007669"/>
    <property type="project" value="UniProtKB-UniRule"/>
</dbReference>
<dbReference type="InterPro" id="IPR017932">
    <property type="entry name" value="GATase_2_dom"/>
</dbReference>
<dbReference type="EC" id="2.6.1.16" evidence="3 10"/>
<dbReference type="Proteomes" id="UP000241964">
    <property type="component" value="Unassembled WGS sequence"/>
</dbReference>
<evidence type="ECO:0000259" key="11">
    <source>
        <dbReference type="PROSITE" id="PS51278"/>
    </source>
</evidence>
<dbReference type="OrthoDB" id="106547at2"/>
<evidence type="ECO:0000256" key="9">
    <source>
        <dbReference type="ARBA" id="ARBA00022962"/>
    </source>
</evidence>
<evidence type="ECO:0000256" key="1">
    <source>
        <dbReference type="ARBA" id="ARBA00001031"/>
    </source>
</evidence>
<evidence type="ECO:0000256" key="2">
    <source>
        <dbReference type="ARBA" id="ARBA00004496"/>
    </source>
</evidence>
<keyword evidence="5 10" id="KW-0963">Cytoplasm</keyword>
<dbReference type="RefSeq" id="WP_106597711.1">
    <property type="nucleotide sequence ID" value="NZ_PYAS01000012.1"/>
</dbReference>
<dbReference type="Pfam" id="PF01380">
    <property type="entry name" value="SIS"/>
    <property type="match status" value="2"/>
</dbReference>
<dbReference type="Pfam" id="PF13522">
    <property type="entry name" value="GATase_6"/>
    <property type="match status" value="1"/>
</dbReference>
<evidence type="ECO:0000313" key="13">
    <source>
        <dbReference type="EMBL" id="PSL25092.1"/>
    </source>
</evidence>
<dbReference type="GO" id="GO:0005829">
    <property type="term" value="C:cytosol"/>
    <property type="evidence" value="ECO:0007669"/>
    <property type="project" value="TreeGrafter"/>
</dbReference>
<keyword evidence="14" id="KW-1185">Reference proteome</keyword>
<dbReference type="GO" id="GO:0006002">
    <property type="term" value="P:fructose 6-phosphate metabolic process"/>
    <property type="evidence" value="ECO:0007669"/>
    <property type="project" value="TreeGrafter"/>
</dbReference>
<dbReference type="InterPro" id="IPR029055">
    <property type="entry name" value="Ntn_hydrolases_N"/>
</dbReference>
<dbReference type="PANTHER" id="PTHR10937">
    <property type="entry name" value="GLUCOSAMINE--FRUCTOSE-6-PHOSPHATE AMINOTRANSFERASE, ISOMERIZING"/>
    <property type="match status" value="1"/>
</dbReference>
<protein>
    <recommendedName>
        <fullName evidence="4 10">Glutamine--fructose-6-phosphate aminotransferase [isomerizing]</fullName>
        <ecNumber evidence="3 10">2.6.1.16</ecNumber>
    </recommendedName>
    <alternativeName>
        <fullName evidence="10">D-fructose-6-phosphate amidotransferase</fullName>
    </alternativeName>
    <alternativeName>
        <fullName evidence="10">GFAT</fullName>
    </alternativeName>
    <alternativeName>
        <fullName evidence="10">Glucosamine-6-phosphate synthase</fullName>
    </alternativeName>
    <alternativeName>
        <fullName evidence="10">Hexosephosphate aminotransferase</fullName>
    </alternativeName>
    <alternativeName>
        <fullName evidence="10">L-glutamine--D-fructose-6-phosphate amidotransferase</fullName>
    </alternativeName>
</protein>
<dbReference type="AlphaFoldDB" id="A0A2P8FTP4"/>
<feature type="domain" description="SIS" evidence="12">
    <location>
        <begin position="461"/>
        <end position="602"/>
    </location>
</feature>
<evidence type="ECO:0000256" key="10">
    <source>
        <dbReference type="HAMAP-Rule" id="MF_00164"/>
    </source>
</evidence>
<comment type="catalytic activity">
    <reaction evidence="1 10">
        <text>D-fructose 6-phosphate + L-glutamine = D-glucosamine 6-phosphate + L-glutamate</text>
        <dbReference type="Rhea" id="RHEA:13237"/>
        <dbReference type="ChEBI" id="CHEBI:29985"/>
        <dbReference type="ChEBI" id="CHEBI:58359"/>
        <dbReference type="ChEBI" id="CHEBI:58725"/>
        <dbReference type="ChEBI" id="CHEBI:61527"/>
        <dbReference type="EC" id="2.6.1.16"/>
    </reaction>
</comment>
<dbReference type="Gene3D" id="3.60.20.10">
    <property type="entry name" value="Glutamine Phosphoribosylpyrophosphate, subunit 1, domain 1"/>
    <property type="match status" value="1"/>
</dbReference>
<dbReference type="SUPFAM" id="SSF56235">
    <property type="entry name" value="N-terminal nucleophile aminohydrolases (Ntn hydrolases)"/>
    <property type="match status" value="1"/>
</dbReference>
<feature type="initiator methionine" description="Removed" evidence="10">
    <location>
        <position position="1"/>
    </location>
</feature>
<proteinExistence type="inferred from homology"/>
<dbReference type="PANTHER" id="PTHR10937:SF0">
    <property type="entry name" value="GLUTAMINE--FRUCTOSE-6-PHOSPHATE TRANSAMINASE (ISOMERIZING)"/>
    <property type="match status" value="1"/>
</dbReference>
<dbReference type="PROSITE" id="PS51278">
    <property type="entry name" value="GATASE_TYPE_2"/>
    <property type="match status" value="1"/>
</dbReference>
<accession>A0A2P8FTP4</accession>
<gene>
    <name evidence="10" type="primary">glmS</name>
    <name evidence="13" type="ORF">CLV60_1128</name>
</gene>
<dbReference type="GO" id="GO:0005975">
    <property type="term" value="P:carbohydrate metabolic process"/>
    <property type="evidence" value="ECO:0007669"/>
    <property type="project" value="UniProtKB-UniRule"/>
</dbReference>
<dbReference type="InterPro" id="IPR005855">
    <property type="entry name" value="GFAT"/>
</dbReference>
<evidence type="ECO:0000256" key="5">
    <source>
        <dbReference type="ARBA" id="ARBA00022490"/>
    </source>
</evidence>
<comment type="function">
    <text evidence="10">Catalyzes the first step in hexosamine metabolism, converting fructose-6P into glucosamine-6P using glutamine as a nitrogen source.</text>
</comment>
<feature type="active site" description="For Fru-6P isomerization activity" evidence="10">
    <location>
        <position position="607"/>
    </location>
</feature>
<dbReference type="GO" id="GO:0097367">
    <property type="term" value="F:carbohydrate derivative binding"/>
    <property type="evidence" value="ECO:0007669"/>
    <property type="project" value="InterPro"/>
</dbReference>
<sequence length="612" mass="67352">MCGIVAYVGNREAYPLILKGLKRLEYRGYDSSGIALLENGELNIYKKRGKVSDLESELNGKQLPATIGIGHTRWATHGEPNDVNAHPHYSNNRRLAIIHNGIIENYAAIKQNLIGKGHKFLSDTDTEVLVHFIEDVQQETGATLETAVRLALKEVVGAYAIAVISLDHPGQLIAARKGSPLVIGVGEDEYFLASDATPIVEYTKDVVYLDDYEVAVINEGKLSIQNLDSTETIPYIQKLEMELETIEKGGYDHFMIKEIFEQPRSIADSMRGRLRADDAHLQLGGLNDYLDKLAQSDRVVIVGCGTSWHAGLVAEYMFEELARINVEVEYASEFRYRNPVIKENDIVIAISQSGETADTLAAIELAKSKGATIFGVCNVVGSSIARATHAGAYTHAGPEIGVASTKAFTAQVTVLTLMAIAVAKRKGTISEETYRQLLIELETIPSKVDKVFENAAKIKEIAFIFTYARNFIYLGRGFNFPVALEGALKLKEISYIHAEGYPAAEMKHGPIALIDEDMPVVFLATKDSSYEKIVSNIQEVKARKGRVIAIVTEGDTLIPGMVDFVIEVPNTHEILTPLVSVIPLQLLSYYIAVMRGRNVDQPRNLAKSVTVE</sequence>
<dbReference type="GO" id="GO:0006487">
    <property type="term" value="P:protein N-linked glycosylation"/>
    <property type="evidence" value="ECO:0007669"/>
    <property type="project" value="TreeGrafter"/>
</dbReference>
<feature type="active site" description="Nucleophile; for GATase activity" evidence="10">
    <location>
        <position position="2"/>
    </location>
</feature>
<name>A0A2P8FTP4_9BACT</name>
<keyword evidence="6 10" id="KW-0032">Aminotransferase</keyword>
<feature type="domain" description="Glutamine amidotransferase type-2" evidence="11">
    <location>
        <begin position="2"/>
        <end position="220"/>
    </location>
</feature>
<dbReference type="PROSITE" id="PS51464">
    <property type="entry name" value="SIS"/>
    <property type="match status" value="2"/>
</dbReference>
<dbReference type="InterPro" id="IPR001347">
    <property type="entry name" value="SIS_dom"/>
</dbReference>